<protein>
    <submittedName>
        <fullName evidence="11">NADH dehydrogenase [ubiquinone] 1 alpha subcomplex subunit 8</fullName>
    </submittedName>
</protein>
<dbReference type="EMBL" id="GDKF01001113">
    <property type="protein sequence ID" value="JAT77509.1"/>
    <property type="molecule type" value="Transcribed_RNA"/>
</dbReference>
<keyword evidence="9" id="KW-1015">Disulfide bond</keyword>
<evidence type="ECO:0000313" key="12">
    <source>
        <dbReference type="EMBL" id="RMZ56048.1"/>
    </source>
</evidence>
<evidence type="ECO:0000256" key="9">
    <source>
        <dbReference type="ARBA" id="ARBA00023157"/>
    </source>
</evidence>
<reference evidence="11 13" key="1">
    <citation type="journal article" date="2014" name="BMC Genomics">
        <title>Oil accumulation mechanisms of the oleaginous microalga Chlorella protothecoides revealed through its genome, transcriptomes, and proteomes.</title>
        <authorList>
            <person name="Gao C."/>
            <person name="Wang Y."/>
            <person name="Shen Y."/>
            <person name="Yan D."/>
            <person name="He X."/>
            <person name="Dai J."/>
            <person name="Wu Q."/>
        </authorList>
    </citation>
    <scope>NUCLEOTIDE SEQUENCE [LARGE SCALE GENOMIC DNA]</scope>
    <source>
        <strain evidence="11 13">0710</strain>
    </source>
</reference>
<dbReference type="OrthoDB" id="276296at2759"/>
<evidence type="ECO:0000313" key="13">
    <source>
        <dbReference type="Proteomes" id="UP000028924"/>
    </source>
</evidence>
<evidence type="ECO:0000313" key="10">
    <source>
        <dbReference type="EMBL" id="JAT77509.1"/>
    </source>
</evidence>
<evidence type="ECO:0000313" key="14">
    <source>
        <dbReference type="Proteomes" id="UP000279271"/>
    </source>
</evidence>
<dbReference type="InterPro" id="IPR016680">
    <property type="entry name" value="NDUFA8"/>
</dbReference>
<dbReference type="RefSeq" id="XP_011399451.1">
    <property type="nucleotide sequence ID" value="XM_011401149.1"/>
</dbReference>
<evidence type="ECO:0000256" key="4">
    <source>
        <dbReference type="ARBA" id="ARBA00022448"/>
    </source>
</evidence>
<keyword evidence="11" id="KW-0830">Ubiquinone</keyword>
<dbReference type="EMBL" id="QOKY01000154">
    <property type="protein sequence ID" value="RMZ56048.1"/>
    <property type="molecule type" value="Genomic_DNA"/>
</dbReference>
<proteinExistence type="inferred from homology"/>
<dbReference type="KEGG" id="apro:F751_2100"/>
<keyword evidence="5" id="KW-0679">Respiratory chain</keyword>
<evidence type="ECO:0000256" key="2">
    <source>
        <dbReference type="ARBA" id="ARBA00004173"/>
    </source>
</evidence>
<comment type="function">
    <text evidence="1">Accessory subunit of the mitochondrial membrane respiratory chain NADH dehydrogenase (Complex I), that is believed not to be involved in catalysis. Complex I functions in the transfer of electrons from NADH to the respiratory chain. The immediate electron acceptor for the enzyme is believed to be ubiquinone.</text>
</comment>
<reference evidence="12" key="4">
    <citation type="submission" date="2018-10" db="EMBL/GenBank/DDBJ databases">
        <authorList>
            <person name="Hovde B."/>
            <person name="Zhang X."/>
        </authorList>
    </citation>
    <scope>NUCLEOTIDE SEQUENCE [LARGE SCALE GENOMIC DNA]</scope>
    <source>
        <strain evidence="12">UTEX 25</strain>
    </source>
</reference>
<organism evidence="11 13">
    <name type="scientific">Auxenochlorella protothecoides</name>
    <name type="common">Green microalga</name>
    <name type="synonym">Chlorella protothecoides</name>
    <dbReference type="NCBI Taxonomy" id="3075"/>
    <lineage>
        <taxon>Eukaryota</taxon>
        <taxon>Viridiplantae</taxon>
        <taxon>Chlorophyta</taxon>
        <taxon>core chlorophytes</taxon>
        <taxon>Trebouxiophyceae</taxon>
        <taxon>Chlorellales</taxon>
        <taxon>Chlorellaceae</taxon>
        <taxon>Auxenochlorella</taxon>
    </lineage>
</organism>
<comment type="similarity">
    <text evidence="3">Belongs to the complex I NDUFA8 subunit family.</text>
</comment>
<reference evidence="12" key="5">
    <citation type="submission" date="2018-11" db="EMBL/GenBank/DDBJ databases">
        <title>Characterization of plant carbon substrate utilization by Auxenochlorella protothecoides.</title>
        <authorList>
            <person name="Vogler B.W."/>
            <person name="Starkenburg S.R."/>
            <person name="Sudasinghe N."/>
            <person name="Schambach J.Y."/>
            <person name="Rollin J.A."/>
            <person name="Pattathil S."/>
            <person name="Barry A.N."/>
        </authorList>
    </citation>
    <scope>NUCLEOTIDE SEQUENCE [LARGE SCALE GENOMIC DNA]</scope>
    <source>
        <strain evidence="12">UTEX 25</strain>
    </source>
</reference>
<keyword evidence="6" id="KW-0677">Repeat</keyword>
<dbReference type="PANTHER" id="PTHR13344">
    <property type="entry name" value="NADH-UBIQUINONE OXIDOREDUCTASE"/>
    <property type="match status" value="1"/>
</dbReference>
<evidence type="ECO:0000313" key="11">
    <source>
        <dbReference type="EMBL" id="KFM26513.1"/>
    </source>
</evidence>
<evidence type="ECO:0000256" key="6">
    <source>
        <dbReference type="ARBA" id="ARBA00022737"/>
    </source>
</evidence>
<dbReference type="STRING" id="3075.A0A087SLA9"/>
<keyword evidence="4" id="KW-0813">Transport</keyword>
<evidence type="ECO:0000256" key="5">
    <source>
        <dbReference type="ARBA" id="ARBA00022660"/>
    </source>
</evidence>
<evidence type="ECO:0000256" key="7">
    <source>
        <dbReference type="ARBA" id="ARBA00022982"/>
    </source>
</evidence>
<reference evidence="10" key="2">
    <citation type="submission" date="2015-08" db="EMBL/GenBank/DDBJ databases">
        <authorList>
            <person name="Babu N.S."/>
            <person name="Beckwith C.J."/>
            <person name="Beseler K.G."/>
            <person name="Brison A."/>
            <person name="Carone J.V."/>
            <person name="Caskin T.P."/>
            <person name="Diamond M."/>
            <person name="Durham M.E."/>
            <person name="Foxe J.M."/>
            <person name="Go M."/>
            <person name="Henderson B.A."/>
            <person name="Jones I.B."/>
            <person name="McGettigan J.A."/>
            <person name="Micheletti S.J."/>
            <person name="Nasrallah M.E."/>
            <person name="Ortiz D."/>
            <person name="Piller C.R."/>
            <person name="Privatt S.R."/>
            <person name="Schneider S.L."/>
            <person name="Sharp S."/>
            <person name="Smith T.C."/>
            <person name="Stanton J.D."/>
            <person name="Ullery H.E."/>
            <person name="Wilson R.J."/>
            <person name="Serrano M.G."/>
            <person name="Buck G."/>
            <person name="Lee V."/>
            <person name="Wang Y."/>
            <person name="Carvalho R."/>
            <person name="Voegtly L."/>
            <person name="Shi R."/>
            <person name="Duckworth R."/>
            <person name="Johnson A."/>
            <person name="Loviza R."/>
            <person name="Walstead R."/>
            <person name="Shah Z."/>
            <person name="Kiflezghi M."/>
            <person name="Wade K."/>
            <person name="Ball S.L."/>
            <person name="Bradley K.W."/>
            <person name="Asai D.J."/>
            <person name="Bowman C.A."/>
            <person name="Russell D.A."/>
            <person name="Pope W.H."/>
            <person name="Jacobs-Sera D."/>
            <person name="Hendrix R.W."/>
            <person name="Hatfull G.F."/>
        </authorList>
    </citation>
    <scope>NUCLEOTIDE SEQUENCE</scope>
</reference>
<dbReference type="EMBL" id="KL662129">
    <property type="protein sequence ID" value="KFM26513.1"/>
    <property type="molecule type" value="Genomic_DNA"/>
</dbReference>
<gene>
    <name evidence="12" type="ORF">APUTEX25_004472</name>
    <name evidence="11" type="ORF">F751_2100</name>
    <name evidence="10" type="ORF">g.2129</name>
</gene>
<dbReference type="GeneID" id="23613491"/>
<evidence type="ECO:0000256" key="8">
    <source>
        <dbReference type="ARBA" id="ARBA00023128"/>
    </source>
</evidence>
<accession>A0A087SLA9</accession>
<dbReference type="PANTHER" id="PTHR13344:SF0">
    <property type="entry name" value="NADH DEHYDROGENASE [UBIQUINONE] 1 ALPHA SUBCOMPLEX SUBUNIT 8"/>
    <property type="match status" value="1"/>
</dbReference>
<comment type="subcellular location">
    <subcellularLocation>
        <location evidence="2">Mitochondrion</location>
    </subcellularLocation>
</comment>
<keyword evidence="7" id="KW-0249">Electron transport</keyword>
<dbReference type="AlphaFoldDB" id="A0A087SLA9"/>
<keyword evidence="13" id="KW-1185">Reference proteome</keyword>
<dbReference type="GO" id="GO:0005739">
    <property type="term" value="C:mitochondrion"/>
    <property type="evidence" value="ECO:0007669"/>
    <property type="project" value="UniProtKB-SubCell"/>
</dbReference>
<sequence>MADADVPLPTSAVLTAVSKQVGIRCSKVNQAYMQCKAEHSNPADCLGPGNEVTGCLVDLLKEVHAQTPAEFKKYYECLDYNSNKLHKCRTEQKAFEAAFKPKA</sequence>
<keyword evidence="8" id="KW-0496">Mitochondrion</keyword>
<dbReference type="GO" id="GO:0006120">
    <property type="term" value="P:mitochondrial electron transport, NADH to ubiquinone"/>
    <property type="evidence" value="ECO:0007669"/>
    <property type="project" value="InterPro"/>
</dbReference>
<evidence type="ECO:0000256" key="3">
    <source>
        <dbReference type="ARBA" id="ARBA00010705"/>
    </source>
</evidence>
<name>A0A087SLA9_AUXPR</name>
<dbReference type="eggNOG" id="KOG3458">
    <property type="taxonomic scope" value="Eukaryota"/>
</dbReference>
<dbReference type="Proteomes" id="UP000028924">
    <property type="component" value="Unassembled WGS sequence"/>
</dbReference>
<evidence type="ECO:0000256" key="1">
    <source>
        <dbReference type="ARBA" id="ARBA00003195"/>
    </source>
</evidence>
<dbReference type="Proteomes" id="UP000279271">
    <property type="component" value="Unassembled WGS sequence"/>
</dbReference>
<reference evidence="14" key="3">
    <citation type="journal article" date="2018" name="Algal Res.">
        <title>Characterization of plant carbon substrate utilization by Auxenochlorella protothecoides.</title>
        <authorList>
            <person name="Vogler B.W."/>
            <person name="Starkenburg S.R."/>
            <person name="Sudasinghe N."/>
            <person name="Schambach J.Y."/>
            <person name="Rollin J.A."/>
            <person name="Pattathil S."/>
            <person name="Barry A.N."/>
        </authorList>
    </citation>
    <scope>NUCLEOTIDE SEQUENCE [LARGE SCALE GENOMIC DNA]</scope>
    <source>
        <strain evidence="14">UTEX 25</strain>
    </source>
</reference>